<sequence>MSNLEKNIRINKVLRELNISLERAIDFLKIKGIQIECNPNTKIDDNTYQILANKFYNVENKKNQIIPESDKDKIFKGINSSNKLVINEHRDFLILEQKERSTILKDYATGITYPSKKITKLVGDNIKMQITSIEDPEKPKFHYSVLNDFVENKEYEFDIVEKREKGFKIENSEDFSSFIPLSFETQIENGKKIKLTVGRIDLEKNQLIFKSLEKKRKEIEILPIETNKINPEDLFTQGEKYIFNVKGYRIIDEKTSILIVENQGYIAKVRAFDYQNENNLPDKITCLVKEVTDYKIYLIQDKYATLKHLYAEDKYYNFKVLSLEIDDKNNAQFYLLQDTYGFYHKLYFHEFDSTGFASIGVNEKQSFYLRKIDEKGHLVLYQKSVSNLGVFITVESLFENINQSQNVNKYFFELKEELNKNIYRKQPFTQLFEDYENKENLWIFSYLSFLETYIQSLVKYNLIEKAFEFNQIIIDIEEWMLEGSDFLQKFGHEKRQLIITKAEDQLDKAKARGEALNLIINENSESYIQEVLDILRLSGHLRGNKINVFKYIILSSQDSIHKKTNEIIEIVLLLIKANLLDIVDINNLLSILQKRIYFERSEINYNFIQNKTDYFNDEAKLGFQNIIKVLGLQILLFKKTNSNQKAIIRSAILCRYLSFLADNLDTKKMFLNKAINCITTNEPLELSPEMITKFDIDKYAHSFENSSVSIVNHSFSAKLIYSLNGAIYSTSNGWVLLSRQQFSNVHSKNEINLNSLATFFNNQIAVASPYDLKLKLQNTNNIEECIANWRNYYSVTENHHKKLSHSNDKNILGLNVTVIAKNYLKGNNNALFVKISDSTLEGEGILHINEVANVHFDGLNDIINPGDEFNSEIINISDKGLSFSIADEVWKQTVKEVNENDLVDAKVLSILGNNIFIITENGHYAHIKKSGNSNTLEERKVYKFKIESINYNEQKLNLTFIANSERMFNEKTALRTFLERTNIIKIPEIIEEDNNNINYSQLIYELIICIESIIVYEVDNIKKLENFELLKLLASISYNNKSYYFNAYITYLQNIDKFKNEDYKTKNFKYELIDDKTTNLFKNLDSINDIYRYLNFYNKKDSVQELIQLINEEKEKGNTKLLNILLAHNLLYSENPDEIILQRTKDLIYEYLSNEKVNTFNTIISPIQNEEDIELEKELENEIQKPQNEPTNLGKEGSYREFKTSFIYYAGTNTIDIEKQSFIIIKTIAGFLNAKGGSLFLGVNDNGEIIGLENDYKYFGSSANHDKYEREIRSAIVNLFNKDVNSQIEFKFHKSINLEYCEIIVPEYEKPIPLQNNFYQRQGNETRIITGHDLVLFFERKLQNSLVSERLTFNINKESNNGKNTKDYPLLDQPIELTLFQESPDFYADQKSSNDQLIIDYNNKTPETLAYLYIFINGKYLLSRKKMLDFKSAEEIIIYNNMKKGFLLQCYDNGCVNKVEVRTLLDKTFSFLHSGAFSTEGNLIGLFLIKEDCLIEVNSTRNEIQYVKLFKTVDITTHSLLKLKGNNIVQEDFDKLDNFKIIDIGHKEKLSRIIYASKQSLGVKINNPSYKNEIEYLISI</sequence>
<dbReference type="Gene3D" id="3.30.950.30">
    <property type="entry name" value="Schlafen, AAA domain"/>
    <property type="match status" value="1"/>
</dbReference>
<dbReference type="InterPro" id="IPR003029">
    <property type="entry name" value="S1_domain"/>
</dbReference>
<dbReference type="PROSITE" id="PS50126">
    <property type="entry name" value="S1"/>
    <property type="match status" value="1"/>
</dbReference>
<protein>
    <recommendedName>
        <fullName evidence="1">S1 motif domain-containing protein</fullName>
    </recommendedName>
</protein>
<dbReference type="InterPro" id="IPR007421">
    <property type="entry name" value="Schlafen_AlbA_2_dom"/>
</dbReference>
<reference evidence="3" key="1">
    <citation type="submission" date="2019-03" db="EMBL/GenBank/DDBJ databases">
        <title>Flavobacterium sp.</title>
        <authorList>
            <person name="Kim H."/>
        </authorList>
    </citation>
    <scope>NUCLEOTIDE SEQUENCE [LARGE SCALE GENOMIC DNA]</scope>
    <source>
        <strain evidence="3">GS13</strain>
    </source>
</reference>
<name>A0A4P6YB46_9FLAO</name>
<gene>
    <name evidence="2" type="ORF">E1750_16190</name>
</gene>
<dbReference type="SMART" id="SM00316">
    <property type="entry name" value="S1"/>
    <property type="match status" value="2"/>
</dbReference>
<dbReference type="EMBL" id="CP037933">
    <property type="protein sequence ID" value="QBN20269.1"/>
    <property type="molecule type" value="Genomic_DNA"/>
</dbReference>
<dbReference type="Proteomes" id="UP000291124">
    <property type="component" value="Chromosome"/>
</dbReference>
<accession>A0A4P6YB46</accession>
<proteinExistence type="predicted"/>
<dbReference type="RefSeq" id="WP_133277769.1">
    <property type="nucleotide sequence ID" value="NZ_CP037933.1"/>
</dbReference>
<feature type="domain" description="S1 motif" evidence="1">
    <location>
        <begin position="808"/>
        <end position="886"/>
    </location>
</feature>
<evidence type="ECO:0000259" key="1">
    <source>
        <dbReference type="PROSITE" id="PS50126"/>
    </source>
</evidence>
<dbReference type="GO" id="GO:0003676">
    <property type="term" value="F:nucleic acid binding"/>
    <property type="evidence" value="ECO:0007669"/>
    <property type="project" value="InterPro"/>
</dbReference>
<organism evidence="2 3">
    <name type="scientific">Flavobacterium nackdongense</name>
    <dbReference type="NCBI Taxonomy" id="2547394"/>
    <lineage>
        <taxon>Bacteria</taxon>
        <taxon>Pseudomonadati</taxon>
        <taxon>Bacteroidota</taxon>
        <taxon>Flavobacteriia</taxon>
        <taxon>Flavobacteriales</taxon>
        <taxon>Flavobacteriaceae</taxon>
        <taxon>Flavobacterium</taxon>
    </lineage>
</organism>
<evidence type="ECO:0000313" key="3">
    <source>
        <dbReference type="Proteomes" id="UP000291124"/>
    </source>
</evidence>
<dbReference type="Pfam" id="PF04326">
    <property type="entry name" value="SLFN_AlbA_2"/>
    <property type="match status" value="1"/>
</dbReference>
<evidence type="ECO:0000313" key="2">
    <source>
        <dbReference type="EMBL" id="QBN20269.1"/>
    </source>
</evidence>
<dbReference type="KEGG" id="fnk:E1750_16190"/>
<keyword evidence="3" id="KW-1185">Reference proteome</keyword>
<dbReference type="InterPro" id="IPR038461">
    <property type="entry name" value="Schlafen_AlbA_2_dom_sf"/>
</dbReference>
<dbReference type="OrthoDB" id="1100311at2"/>